<dbReference type="Gene3D" id="2.60.40.680">
    <property type="match status" value="1"/>
</dbReference>
<keyword evidence="1" id="KW-0732">Signal</keyword>
<evidence type="ECO:0000256" key="1">
    <source>
        <dbReference type="SAM" id="SignalP"/>
    </source>
</evidence>
<dbReference type="InterPro" id="IPR001119">
    <property type="entry name" value="SLH_dom"/>
</dbReference>
<keyword evidence="4" id="KW-1185">Reference proteome</keyword>
<evidence type="ECO:0000313" key="3">
    <source>
        <dbReference type="EMBL" id="MBB3114683.1"/>
    </source>
</evidence>
<dbReference type="InterPro" id="IPR008965">
    <property type="entry name" value="CBM2/CBM3_carb-bd_dom_sf"/>
</dbReference>
<dbReference type="GO" id="GO:0030246">
    <property type="term" value="F:carbohydrate binding"/>
    <property type="evidence" value="ECO:0007669"/>
    <property type="project" value="InterPro"/>
</dbReference>
<dbReference type="CDD" id="cd08548">
    <property type="entry name" value="Type_I_cohesin_like"/>
    <property type="match status" value="1"/>
</dbReference>
<feature type="chain" id="PRO_5030735196" description="SLH domain-containing protein" evidence="1">
    <location>
        <begin position="32"/>
        <end position="614"/>
    </location>
</feature>
<dbReference type="PROSITE" id="PS51272">
    <property type="entry name" value="SLH"/>
    <property type="match status" value="3"/>
</dbReference>
<dbReference type="RefSeq" id="WP_183604706.1">
    <property type="nucleotide sequence ID" value="NZ_JACHXK010000039.1"/>
</dbReference>
<dbReference type="Pfam" id="PF00963">
    <property type="entry name" value="Cohesin"/>
    <property type="match status" value="1"/>
</dbReference>
<dbReference type="PANTHER" id="PTHR43308">
    <property type="entry name" value="OUTER MEMBRANE PROTEIN ALPHA-RELATED"/>
    <property type="match status" value="1"/>
</dbReference>
<gene>
    <name evidence="3" type="ORF">FHS18_006825</name>
</gene>
<dbReference type="SUPFAM" id="SSF49384">
    <property type="entry name" value="Carbohydrate-binding domain"/>
    <property type="match status" value="1"/>
</dbReference>
<feature type="domain" description="SLH" evidence="2">
    <location>
        <begin position="552"/>
        <end position="614"/>
    </location>
</feature>
<organism evidence="3 4">
    <name type="scientific">Paenibacillus phyllosphaerae</name>
    <dbReference type="NCBI Taxonomy" id="274593"/>
    <lineage>
        <taxon>Bacteria</taxon>
        <taxon>Bacillati</taxon>
        <taxon>Bacillota</taxon>
        <taxon>Bacilli</taxon>
        <taxon>Bacillales</taxon>
        <taxon>Paenibacillaceae</taxon>
        <taxon>Paenibacillus</taxon>
    </lineage>
</organism>
<name>A0A7W5B5D3_9BACL</name>
<dbReference type="InterPro" id="IPR002102">
    <property type="entry name" value="Cohesin_dom"/>
</dbReference>
<proteinExistence type="predicted"/>
<feature type="domain" description="SLH" evidence="2">
    <location>
        <begin position="484"/>
        <end position="545"/>
    </location>
</feature>
<dbReference type="GO" id="GO:0000272">
    <property type="term" value="P:polysaccharide catabolic process"/>
    <property type="evidence" value="ECO:0007669"/>
    <property type="project" value="InterPro"/>
</dbReference>
<dbReference type="EMBL" id="JACHXK010000039">
    <property type="protein sequence ID" value="MBB3114683.1"/>
    <property type="molecule type" value="Genomic_DNA"/>
</dbReference>
<dbReference type="Proteomes" id="UP000570361">
    <property type="component" value="Unassembled WGS sequence"/>
</dbReference>
<sequence>MKKSRTSKLRSMAAVLIAAGLLSLPAYQASAASTDAVPTGKVTIGSVTQYLGERAYIPVYLHQPSKGVASYGIEVNFDPSIYEITDILPQYGKLNDDSGSCADSPEGCMQYKADNTAGWVRVIWADASGGDHPITKAQVLFYVGLKNKKPQPSGKSLLEVDTLNEENFLLTDIDGNKLSYEVVKGEIVTTYRPEPPPTTKVEQKTADVPVKVETTKENNRVVTTVAVDNEKLLAQLETQPQKTVTIPVAGNPEVAVAELNGKTVKAMETKDMVLQIQTEKAQYTLPAAQINIDTISKQVGQQVELQDIKVSVEIAESDPIKKSLVMEAASAKGVSVVGVPVDFKVEATYGSKKVEVKQFNQYVERQIAIPDGIDPRQITTGVVVNDDLGLTHVPTKITLKNGTYYAQINSMTNSTYSVIYHPKSFKDVENHWSKEQVNDLGSRLVINGQSEDQFGPDHSVTRAEFTAMITRALGLHSMRAGQPADFTDIGGLGDLEASTRIAASYNLVAGYVDGTFQPKAPITRAEAMVVISRAMQKANLAQVNMDNAASLLSTFADNDSVPSWAAAGIATAVSHNVVQGDEASRLNPSGKLTRAETAALLQRLLIKADLINSK</sequence>
<evidence type="ECO:0000313" key="4">
    <source>
        <dbReference type="Proteomes" id="UP000570361"/>
    </source>
</evidence>
<comment type="caution">
    <text evidence="3">The sequence shown here is derived from an EMBL/GenBank/DDBJ whole genome shotgun (WGS) entry which is preliminary data.</text>
</comment>
<dbReference type="AlphaFoldDB" id="A0A7W5B5D3"/>
<protein>
    <recommendedName>
        <fullName evidence="2">SLH domain-containing protein</fullName>
    </recommendedName>
</protein>
<dbReference type="Pfam" id="PF00395">
    <property type="entry name" value="SLH"/>
    <property type="match status" value="3"/>
</dbReference>
<dbReference type="InterPro" id="IPR051465">
    <property type="entry name" value="Cell_Envelope_Struct_Comp"/>
</dbReference>
<dbReference type="PANTHER" id="PTHR43308:SF5">
    <property type="entry name" value="S-LAYER PROTEIN _ PEPTIDOGLYCAN ENDO-BETA-N-ACETYLGLUCOSAMINIDASE"/>
    <property type="match status" value="1"/>
</dbReference>
<feature type="signal peptide" evidence="1">
    <location>
        <begin position="1"/>
        <end position="31"/>
    </location>
</feature>
<accession>A0A7W5B5D3</accession>
<reference evidence="3 4" key="1">
    <citation type="submission" date="2020-08" db="EMBL/GenBank/DDBJ databases">
        <title>Genomic Encyclopedia of Type Strains, Phase III (KMG-III): the genomes of soil and plant-associated and newly described type strains.</title>
        <authorList>
            <person name="Whitman W."/>
        </authorList>
    </citation>
    <scope>NUCLEOTIDE SEQUENCE [LARGE SCALE GENOMIC DNA]</scope>
    <source>
        <strain evidence="3 4">CECT 5862</strain>
    </source>
</reference>
<feature type="domain" description="SLH" evidence="2">
    <location>
        <begin position="420"/>
        <end position="483"/>
    </location>
</feature>
<evidence type="ECO:0000259" key="2">
    <source>
        <dbReference type="PROSITE" id="PS51272"/>
    </source>
</evidence>